<proteinExistence type="predicted"/>
<comment type="caution">
    <text evidence="1">The sequence shown here is derived from an EMBL/GenBank/DDBJ whole genome shotgun (WGS) entry which is preliminary data.</text>
</comment>
<sequence length="328" mass="36371">MKFRVLFTIDVSHSYYTDSCQDFDFLIPFDSDRTLEGGRLIAKAREGKLSVFYAVDEENKPFASLAGTTLRVGLKLLAPFFSNFTDLAFASSRPLYRNSANPNALDEPIAITLVGERIRHSATESTRPVTLTLKDPDGVLLKTDTFSESEAVVSIAGKSTGLYSIGETYPGKTKTIHYYADAQLQREGVFGIVEISIDGSFYSVPPNFTLSFTAKEETLKYYVIAKNYSDADWNALSIADAGEPDRDPIVFDKIIPPFSNEDLRPDSLGKAGDRVVLFKSRVPVSRQQRARQKIRLQKNGEILIPNLPQPGADRANSDLIVQVSKPKL</sequence>
<organism evidence="1 2">
    <name type="scientific">Pannus brasiliensis CCIBt3594</name>
    <dbReference type="NCBI Taxonomy" id="1427578"/>
    <lineage>
        <taxon>Bacteria</taxon>
        <taxon>Bacillati</taxon>
        <taxon>Cyanobacteriota</taxon>
        <taxon>Cyanophyceae</taxon>
        <taxon>Oscillatoriophycideae</taxon>
        <taxon>Chroococcales</taxon>
        <taxon>Microcystaceae</taxon>
        <taxon>Pannus</taxon>
    </lineage>
</organism>
<dbReference type="AlphaFoldDB" id="A0AAW9QQX9"/>
<name>A0AAW9QQX9_9CHRO</name>
<gene>
    <name evidence="1" type="ORF">V0288_10865</name>
</gene>
<dbReference type="RefSeq" id="WP_332865099.1">
    <property type="nucleotide sequence ID" value="NZ_JBAFSM010000017.1"/>
</dbReference>
<reference evidence="1 2" key="1">
    <citation type="submission" date="2024-01" db="EMBL/GenBank/DDBJ databases">
        <title>Genomic insights into the taxonomy and metabolism of the cyanobacterium Pannus brasiliensis CCIBt3594.</title>
        <authorList>
            <person name="Machado M."/>
            <person name="Botero N.B."/>
            <person name="Andreote A.P.D."/>
            <person name="Feitosa A.M.T."/>
            <person name="Popin R."/>
            <person name="Sivonen K."/>
            <person name="Fiore M.F."/>
        </authorList>
    </citation>
    <scope>NUCLEOTIDE SEQUENCE [LARGE SCALE GENOMIC DNA]</scope>
    <source>
        <strain evidence="1 2">CCIBt3594</strain>
    </source>
</reference>
<dbReference type="Proteomes" id="UP001328733">
    <property type="component" value="Unassembled WGS sequence"/>
</dbReference>
<accession>A0AAW9QQX9</accession>
<evidence type="ECO:0000313" key="2">
    <source>
        <dbReference type="Proteomes" id="UP001328733"/>
    </source>
</evidence>
<evidence type="ECO:0000313" key="1">
    <source>
        <dbReference type="EMBL" id="MEG3437620.1"/>
    </source>
</evidence>
<dbReference type="EMBL" id="JBAFSM010000017">
    <property type="protein sequence ID" value="MEG3437620.1"/>
    <property type="molecule type" value="Genomic_DNA"/>
</dbReference>
<keyword evidence="2" id="KW-1185">Reference proteome</keyword>
<protein>
    <submittedName>
        <fullName evidence="1">Uncharacterized protein</fullName>
    </submittedName>
</protein>